<organism evidence="2 3">
    <name type="scientific">Arthrobacter mobilis</name>
    <dbReference type="NCBI Taxonomy" id="2724944"/>
    <lineage>
        <taxon>Bacteria</taxon>
        <taxon>Bacillati</taxon>
        <taxon>Actinomycetota</taxon>
        <taxon>Actinomycetes</taxon>
        <taxon>Micrococcales</taxon>
        <taxon>Micrococcaceae</taxon>
        <taxon>Arthrobacter</taxon>
    </lineage>
</organism>
<dbReference type="AlphaFoldDB" id="A0A7X6H9Y3"/>
<keyword evidence="3" id="KW-1185">Reference proteome</keyword>
<gene>
    <name evidence="2" type="ORF">HGG74_01275</name>
</gene>
<accession>A0A7X6H9Y3</accession>
<protein>
    <recommendedName>
        <fullName evidence="1">PKD domain-containing protein</fullName>
    </recommendedName>
</protein>
<dbReference type="EMBL" id="JAAZSQ010000001">
    <property type="protein sequence ID" value="NKX53186.1"/>
    <property type="molecule type" value="Genomic_DNA"/>
</dbReference>
<dbReference type="GO" id="GO:0005975">
    <property type="term" value="P:carbohydrate metabolic process"/>
    <property type="evidence" value="ECO:0007669"/>
    <property type="project" value="UniProtKB-ARBA"/>
</dbReference>
<name>A0A7X6H9Y3_9MICC</name>
<reference evidence="2 3" key="1">
    <citation type="submission" date="2020-04" db="EMBL/GenBank/DDBJ databases">
        <title>Arthrobacter sp. nov.</title>
        <authorList>
            <person name="Liu S."/>
        </authorList>
    </citation>
    <scope>NUCLEOTIDE SEQUENCE [LARGE SCALE GENOMIC DNA]</scope>
    <source>
        <strain evidence="2 3">E918</strain>
    </source>
</reference>
<dbReference type="InterPro" id="IPR035986">
    <property type="entry name" value="PKD_dom_sf"/>
</dbReference>
<dbReference type="Proteomes" id="UP000544090">
    <property type="component" value="Unassembled WGS sequence"/>
</dbReference>
<evidence type="ECO:0000313" key="3">
    <source>
        <dbReference type="Proteomes" id="UP000544090"/>
    </source>
</evidence>
<dbReference type="SUPFAM" id="SSF49299">
    <property type="entry name" value="PKD domain"/>
    <property type="match status" value="1"/>
</dbReference>
<evidence type="ECO:0000313" key="2">
    <source>
        <dbReference type="EMBL" id="NKX53186.1"/>
    </source>
</evidence>
<feature type="domain" description="PKD" evidence="1">
    <location>
        <begin position="53"/>
        <end position="105"/>
    </location>
</feature>
<evidence type="ECO:0000259" key="1">
    <source>
        <dbReference type="PROSITE" id="PS50093"/>
    </source>
</evidence>
<sequence>MSDFKSLPVHAGTVSLQPTPHTLIGAHTNVYADASEQRFNIQIPGQDVAIEATPIEYTWTYGDGSGLGPTTAPGGPLPRDRWGERTATSHIYTETGDFQVTLTTTFSGTYSVNGGPAVPIPGNGTFTAAPATISVWRSTVNNYADNCLENPEGSAC</sequence>
<dbReference type="PROSITE" id="PS50093">
    <property type="entry name" value="PKD"/>
    <property type="match status" value="1"/>
</dbReference>
<dbReference type="InterPro" id="IPR000601">
    <property type="entry name" value="PKD_dom"/>
</dbReference>
<proteinExistence type="predicted"/>
<dbReference type="InterPro" id="IPR013783">
    <property type="entry name" value="Ig-like_fold"/>
</dbReference>
<dbReference type="Gene3D" id="2.60.40.10">
    <property type="entry name" value="Immunoglobulins"/>
    <property type="match status" value="1"/>
</dbReference>
<dbReference type="Pfam" id="PF00801">
    <property type="entry name" value="PKD"/>
    <property type="match status" value="1"/>
</dbReference>
<comment type="caution">
    <text evidence="2">The sequence shown here is derived from an EMBL/GenBank/DDBJ whole genome shotgun (WGS) entry which is preliminary data.</text>
</comment>